<comment type="caution">
    <text evidence="1">The sequence shown here is derived from an EMBL/GenBank/DDBJ whole genome shotgun (WGS) entry which is preliminary data.</text>
</comment>
<dbReference type="EMBL" id="QNRR01000011">
    <property type="protein sequence ID" value="RBP38645.1"/>
    <property type="molecule type" value="Genomic_DNA"/>
</dbReference>
<organism evidence="1 2">
    <name type="scientific">Roseimicrobium gellanilyticum</name>
    <dbReference type="NCBI Taxonomy" id="748857"/>
    <lineage>
        <taxon>Bacteria</taxon>
        <taxon>Pseudomonadati</taxon>
        <taxon>Verrucomicrobiota</taxon>
        <taxon>Verrucomicrobiia</taxon>
        <taxon>Verrucomicrobiales</taxon>
        <taxon>Verrucomicrobiaceae</taxon>
        <taxon>Roseimicrobium</taxon>
    </lineage>
</organism>
<accession>A0A366HBU5</accession>
<protein>
    <submittedName>
        <fullName evidence="1">Uncharacterized protein</fullName>
    </submittedName>
</protein>
<dbReference type="Proteomes" id="UP000253426">
    <property type="component" value="Unassembled WGS sequence"/>
</dbReference>
<reference evidence="1 2" key="1">
    <citation type="submission" date="2018-06" db="EMBL/GenBank/DDBJ databases">
        <title>Genomic Encyclopedia of Type Strains, Phase IV (KMG-IV): sequencing the most valuable type-strain genomes for metagenomic binning, comparative biology and taxonomic classification.</title>
        <authorList>
            <person name="Goeker M."/>
        </authorList>
    </citation>
    <scope>NUCLEOTIDE SEQUENCE [LARGE SCALE GENOMIC DNA]</scope>
    <source>
        <strain evidence="1 2">DSM 25532</strain>
    </source>
</reference>
<evidence type="ECO:0000313" key="2">
    <source>
        <dbReference type="Proteomes" id="UP000253426"/>
    </source>
</evidence>
<keyword evidence="2" id="KW-1185">Reference proteome</keyword>
<dbReference type="AlphaFoldDB" id="A0A366HBU5"/>
<name>A0A366HBU5_9BACT</name>
<proteinExistence type="predicted"/>
<gene>
    <name evidence="1" type="ORF">DES53_111165</name>
</gene>
<sequence>MEDLKLQKARAAQAELIRTVKVRLTGVGIAKRAGVLGLKVNIVRGEDRAAIPDQVAGVPVLDVEVVGEVRAQTGERTGSGLNS</sequence>
<evidence type="ECO:0000313" key="1">
    <source>
        <dbReference type="EMBL" id="RBP38645.1"/>
    </source>
</evidence>